<dbReference type="EMBL" id="FR872582">
    <property type="protein sequence ID" value="CCB89013.1"/>
    <property type="molecule type" value="Genomic_DNA"/>
</dbReference>
<dbReference type="eggNOG" id="COG1090">
    <property type="taxonomic scope" value="Bacteria"/>
</dbReference>
<evidence type="ECO:0000259" key="2">
    <source>
        <dbReference type="Pfam" id="PF01370"/>
    </source>
</evidence>
<feature type="domain" description="DUF1731" evidence="3">
    <location>
        <begin position="413"/>
        <end position="459"/>
    </location>
</feature>
<reference key="1">
    <citation type="journal article" date="2011" name="Mol. Biol. Evol.">
        <title>Unity in variety -- the pan-genome of the Chlamydiae.</title>
        <authorList>
            <person name="Collingro A."/>
            <person name="Tischler P."/>
            <person name="Weinmaier T."/>
            <person name="Penz T."/>
            <person name="Heinz E."/>
            <person name="Brunham R.C."/>
            <person name="Read T.D."/>
            <person name="Bavoil P.M."/>
            <person name="Sachse K."/>
            <person name="Kahane S."/>
            <person name="Friedman M.G."/>
            <person name="Rattei T."/>
            <person name="Myers G.S.A."/>
            <person name="Horn M."/>
        </authorList>
    </citation>
    <scope>NUCLEOTIDE SEQUENCE</scope>
    <source>
        <strain>Z</strain>
    </source>
</reference>
<accession>F8L891</accession>
<dbReference type="SUPFAM" id="SSF51735">
    <property type="entry name" value="NAD(P)-binding Rossmann-fold domains"/>
    <property type="match status" value="1"/>
</dbReference>
<protein>
    <submittedName>
        <fullName evidence="4">Epimerase family protein slr1223</fullName>
    </submittedName>
</protein>
<dbReference type="SUPFAM" id="SSF55961">
    <property type="entry name" value="Bet v1-like"/>
    <property type="match status" value="1"/>
</dbReference>
<dbReference type="Pfam" id="PF08338">
    <property type="entry name" value="DUF1731"/>
    <property type="match status" value="1"/>
</dbReference>
<reference evidence="4 5" key="2">
    <citation type="journal article" date="2011" name="Mol. Biol. Evol.">
        <title>Unity in variety--the pan-genome of the Chlamydiae.</title>
        <authorList>
            <person name="Collingro A."/>
            <person name="Tischler P."/>
            <person name="Weinmaier T."/>
            <person name="Penz T."/>
            <person name="Heinz E."/>
            <person name="Brunham R.C."/>
            <person name="Read T.D."/>
            <person name="Bavoil P.M."/>
            <person name="Sachse K."/>
            <person name="Kahane S."/>
            <person name="Friedman M.G."/>
            <person name="Rattei T."/>
            <person name="Myers G.S."/>
            <person name="Horn M."/>
        </authorList>
    </citation>
    <scope>NUCLEOTIDE SEQUENCE [LARGE SCALE GENOMIC DNA]</scope>
    <source>
        <strain evidence="5">ATCC VR-1471 / Z</strain>
    </source>
</reference>
<organism evidence="4 5">
    <name type="scientific">Simkania negevensis (strain ATCC VR-1471 / DSM 27360 / Z)</name>
    <dbReference type="NCBI Taxonomy" id="331113"/>
    <lineage>
        <taxon>Bacteria</taxon>
        <taxon>Pseudomonadati</taxon>
        <taxon>Chlamydiota</taxon>
        <taxon>Chlamydiia</taxon>
        <taxon>Parachlamydiales</taxon>
        <taxon>Simkaniaceae</taxon>
        <taxon>Simkania</taxon>
    </lineage>
</organism>
<evidence type="ECO:0000259" key="3">
    <source>
        <dbReference type="Pfam" id="PF08338"/>
    </source>
</evidence>
<dbReference type="HOGENOM" id="CLU_047373_4_0_0"/>
<dbReference type="AlphaFoldDB" id="F8L891"/>
<dbReference type="InterPro" id="IPR023393">
    <property type="entry name" value="START-like_dom_sf"/>
</dbReference>
<dbReference type="RefSeq" id="WP_013943480.1">
    <property type="nucleotide sequence ID" value="NC_015713.1"/>
</dbReference>
<keyword evidence="5" id="KW-1185">Reference proteome</keyword>
<dbReference type="InterPro" id="IPR013549">
    <property type="entry name" value="DUF1731"/>
</dbReference>
<dbReference type="Proteomes" id="UP000000496">
    <property type="component" value="Chromosome gsn.131"/>
</dbReference>
<feature type="domain" description="NAD-dependent epimerase/dehydratase" evidence="2">
    <location>
        <begin position="170"/>
        <end position="376"/>
    </location>
</feature>
<dbReference type="Gene3D" id="3.40.50.720">
    <property type="entry name" value="NAD(P)-binding Rossmann-like Domain"/>
    <property type="match status" value="1"/>
</dbReference>
<dbReference type="InterPro" id="IPR010099">
    <property type="entry name" value="SDR39U1"/>
</dbReference>
<comment type="similarity">
    <text evidence="1">Belongs to the NAD(P)-dependent epimerase/dehydratase family. SDR39U1 subfamily.</text>
</comment>
<proteinExistence type="inferred from homology"/>
<dbReference type="STRING" id="331113.SNE_A11360"/>
<dbReference type="Pfam" id="PF01370">
    <property type="entry name" value="Epimerase"/>
    <property type="match status" value="1"/>
</dbReference>
<evidence type="ECO:0000313" key="5">
    <source>
        <dbReference type="Proteomes" id="UP000000496"/>
    </source>
</evidence>
<dbReference type="Gene3D" id="3.30.530.20">
    <property type="match status" value="1"/>
</dbReference>
<sequence length="462" mass="52966">MDLFKMSSGRFIFRSLINRPLKKVMEWHLRPRMEKRTIPPWESIQIVQSEGNPSQVGAKLHIEAKIVKYISKKATLEYCQFDADEGFEARQIEGPFDEWVYKMKLRDQGEYACEIVDQFNFKHHFSKILTFFLNKQLEKRLTRILKYKHELLQNDLDLLEKYTYERPLKILVSGSRGFVGTAVVDFLEFAGHEVWRLCRKASSTDGREITLESDHEKLEGFDTVIHLAGENVATGYWTQKKKEAILTSRYRGTENLVKVLCRLKNPPKTFICASAVGYYGDRNDEVLTEESEVGKGLFLTKVCQYWERAARDLEDVGVRVVSTRFGMVLSSKGGALKKMLLPFQLGIGGKMGHGHQYVSWIALDDLVGALYHVILTPSIRGGINFTSPNPVMNAHFAKKLAQALNRWPGPPFPGLMIRLLFGQKGEELMLASARVEPRKLLDSGYTFQFPHLKQAFEHLLRT</sequence>
<dbReference type="PANTHER" id="PTHR11092">
    <property type="entry name" value="SUGAR NUCLEOTIDE EPIMERASE RELATED"/>
    <property type="match status" value="1"/>
</dbReference>
<dbReference type="NCBIfam" id="TIGR01777">
    <property type="entry name" value="yfcH"/>
    <property type="match status" value="1"/>
</dbReference>
<evidence type="ECO:0000313" key="4">
    <source>
        <dbReference type="EMBL" id="CCB89013.1"/>
    </source>
</evidence>
<gene>
    <name evidence="4" type="ordered locus">SNE_A11360</name>
</gene>
<dbReference type="CDD" id="cd05242">
    <property type="entry name" value="SDR_a8"/>
    <property type="match status" value="1"/>
</dbReference>
<dbReference type="InterPro" id="IPR001509">
    <property type="entry name" value="Epimerase_deHydtase"/>
</dbReference>
<dbReference type="eggNOG" id="COG4276">
    <property type="taxonomic scope" value="Bacteria"/>
</dbReference>
<dbReference type="PANTHER" id="PTHR11092:SF0">
    <property type="entry name" value="EPIMERASE FAMILY PROTEIN SDR39U1"/>
    <property type="match status" value="1"/>
</dbReference>
<dbReference type="InterPro" id="IPR036291">
    <property type="entry name" value="NAD(P)-bd_dom_sf"/>
</dbReference>
<name>F8L891_SIMNZ</name>
<evidence type="ECO:0000256" key="1">
    <source>
        <dbReference type="ARBA" id="ARBA00009353"/>
    </source>
</evidence>
<dbReference type="KEGG" id="sng:SNE_A11360"/>